<dbReference type="EMBL" id="CP060789">
    <property type="protein sequence ID" value="QNP56888.1"/>
    <property type="molecule type" value="Genomic_DNA"/>
</dbReference>
<organism evidence="2 3">
    <name type="scientific">Tessaracoccus defluvii</name>
    <dbReference type="NCBI Taxonomy" id="1285901"/>
    <lineage>
        <taxon>Bacteria</taxon>
        <taxon>Bacillati</taxon>
        <taxon>Actinomycetota</taxon>
        <taxon>Actinomycetes</taxon>
        <taxon>Propionibacteriales</taxon>
        <taxon>Propionibacteriaceae</taxon>
        <taxon>Tessaracoccus</taxon>
    </lineage>
</organism>
<reference evidence="2 3" key="1">
    <citation type="submission" date="2020-08" db="EMBL/GenBank/DDBJ databases">
        <title>Genome sequence of Tessaracoccus defluvii JCM 17540T.</title>
        <authorList>
            <person name="Hyun D.-W."/>
            <person name="Bae J.-W."/>
        </authorList>
    </citation>
    <scope>NUCLEOTIDE SEQUENCE [LARGE SCALE GENOMIC DNA]</scope>
    <source>
        <strain evidence="2 3">JCM 17540</strain>
    </source>
</reference>
<dbReference type="PANTHER" id="PTHR42705">
    <property type="entry name" value="BIFUNCTIONAL NON-HOMOLOGOUS END JOINING PROTEIN LIGD"/>
    <property type="match status" value="1"/>
</dbReference>
<dbReference type="Pfam" id="PF21686">
    <property type="entry name" value="LigD_Prim-Pol"/>
    <property type="match status" value="1"/>
</dbReference>
<dbReference type="PANTHER" id="PTHR42705:SF2">
    <property type="entry name" value="BIFUNCTIONAL NON-HOMOLOGOUS END JOINING PROTEIN LIGD"/>
    <property type="match status" value="1"/>
</dbReference>
<protein>
    <submittedName>
        <fullName evidence="2">ATP-dependent DNA ligase</fullName>
    </submittedName>
</protein>
<keyword evidence="2" id="KW-0436">Ligase</keyword>
<dbReference type="GO" id="GO:0016874">
    <property type="term" value="F:ligase activity"/>
    <property type="evidence" value="ECO:0007669"/>
    <property type="project" value="UniProtKB-KW"/>
</dbReference>
<dbReference type="KEGG" id="tdf:H9L22_05980"/>
<evidence type="ECO:0000259" key="1">
    <source>
        <dbReference type="Pfam" id="PF21686"/>
    </source>
</evidence>
<dbReference type="InterPro" id="IPR052171">
    <property type="entry name" value="NHEJ_LigD"/>
</dbReference>
<dbReference type="Proteomes" id="UP000516117">
    <property type="component" value="Chromosome"/>
</dbReference>
<evidence type="ECO:0000313" key="3">
    <source>
        <dbReference type="Proteomes" id="UP000516117"/>
    </source>
</evidence>
<dbReference type="AlphaFoldDB" id="A0A7H0H8M2"/>
<dbReference type="CDD" id="cd04861">
    <property type="entry name" value="LigD_Pol_like"/>
    <property type="match status" value="1"/>
</dbReference>
<name>A0A7H0H8M2_9ACTN</name>
<evidence type="ECO:0000313" key="2">
    <source>
        <dbReference type="EMBL" id="QNP56888.1"/>
    </source>
</evidence>
<sequence>MSERIATEVDGVALSLTNLDKALFPDGFTKSELISYYLEIAEVMLPHLAERAITRVRYPEGTAKGSFFEKNAPQGSPEWVGTTEVATSAGSVRYVVVDQRATLVWLANLASIELHAPQWRLPDTTTGDDGIVLDGADEPRATTLVVDLDPGPGITPADSARAAIVAATVLAELGLEAQIKASGNKGLQLSVPLEPTPASQVFHFAQSLARHLAATQPKLFTATLARDARAGLVFVDFAQNLAARNTVCAYSVRGLDRPSVAVPLTWEEVAALRPDSVLRTSPAEALARVQAHGDLWSPLLPYGRGTRLPDPID</sequence>
<gene>
    <name evidence="2" type="ORF">H9L22_05980</name>
</gene>
<feature type="domain" description="DNA ligase D polymerase" evidence="1">
    <location>
        <begin position="29"/>
        <end position="296"/>
    </location>
</feature>
<proteinExistence type="predicted"/>
<dbReference type="InterPro" id="IPR014145">
    <property type="entry name" value="LigD_pol_dom"/>
</dbReference>
<dbReference type="Gene3D" id="3.90.920.10">
    <property type="entry name" value="DNA primase, PRIM domain"/>
    <property type="match status" value="1"/>
</dbReference>
<keyword evidence="3" id="KW-1185">Reference proteome</keyword>
<dbReference type="NCBIfam" id="TIGR02778">
    <property type="entry name" value="ligD_pol"/>
    <property type="match status" value="1"/>
</dbReference>
<accession>A0A7H0H8M2</accession>
<dbReference type="RefSeq" id="WP_187721987.1">
    <property type="nucleotide sequence ID" value="NZ_BAABBL010000003.1"/>
</dbReference>